<dbReference type="PANTHER" id="PTHR19282">
    <property type="entry name" value="TETRASPANIN"/>
    <property type="match status" value="1"/>
</dbReference>
<dbReference type="EMBL" id="OU896712">
    <property type="protein sequence ID" value="CAH1174203.1"/>
    <property type="molecule type" value="Genomic_DNA"/>
</dbReference>
<evidence type="ECO:0000256" key="1">
    <source>
        <dbReference type="ARBA" id="ARBA00004141"/>
    </source>
</evidence>
<evidence type="ECO:0000313" key="9">
    <source>
        <dbReference type="Proteomes" id="UP001153737"/>
    </source>
</evidence>
<feature type="transmembrane region" description="Helical" evidence="7">
    <location>
        <begin position="12"/>
        <end position="33"/>
    </location>
</feature>
<dbReference type="GO" id="GO:0005886">
    <property type="term" value="C:plasma membrane"/>
    <property type="evidence" value="ECO:0007669"/>
    <property type="project" value="TreeGrafter"/>
</dbReference>
<keyword evidence="4 7" id="KW-1133">Transmembrane helix</keyword>
<dbReference type="Proteomes" id="UP001153737">
    <property type="component" value="Chromosome 6"/>
</dbReference>
<dbReference type="InterPro" id="IPR008952">
    <property type="entry name" value="Tetraspanin_EC2_sf"/>
</dbReference>
<keyword evidence="3 7" id="KW-0812">Transmembrane</keyword>
<keyword evidence="5 7" id="KW-0472">Membrane</keyword>
<dbReference type="Pfam" id="PF00335">
    <property type="entry name" value="Tetraspanin"/>
    <property type="match status" value="1"/>
</dbReference>
<proteinExistence type="inferred from homology"/>
<feature type="disulfide bond" evidence="6">
    <location>
        <begin position="150"/>
        <end position="165"/>
    </location>
</feature>
<dbReference type="SUPFAM" id="SSF48652">
    <property type="entry name" value="Tetraspanin"/>
    <property type="match status" value="1"/>
</dbReference>
<evidence type="ECO:0000313" key="8">
    <source>
        <dbReference type="EMBL" id="CAH1174203.1"/>
    </source>
</evidence>
<evidence type="ECO:0000256" key="2">
    <source>
        <dbReference type="ARBA" id="ARBA00006840"/>
    </source>
</evidence>
<reference evidence="8" key="1">
    <citation type="submission" date="2022-01" db="EMBL/GenBank/DDBJ databases">
        <authorList>
            <person name="King R."/>
        </authorList>
    </citation>
    <scope>NUCLEOTIDE SEQUENCE</scope>
</reference>
<dbReference type="PRINTS" id="PR00259">
    <property type="entry name" value="TMFOUR"/>
</dbReference>
<dbReference type="PIRSF" id="PIRSF002419">
    <property type="entry name" value="Tetraspanin"/>
    <property type="match status" value="1"/>
</dbReference>
<comment type="subcellular location">
    <subcellularLocation>
        <location evidence="1 7">Membrane</location>
        <topology evidence="1 7">Multi-pass membrane protein</topology>
    </subcellularLocation>
</comment>
<name>A0A9P0DRV7_PHACE</name>
<keyword evidence="6" id="KW-1015">Disulfide bond</keyword>
<dbReference type="PANTHER" id="PTHR19282:SF252">
    <property type="entry name" value="TETRASPANIN"/>
    <property type="match status" value="1"/>
</dbReference>
<evidence type="ECO:0000256" key="3">
    <source>
        <dbReference type="ARBA" id="ARBA00022692"/>
    </source>
</evidence>
<gene>
    <name evidence="8" type="ORF">PHAECO_LOCUS10037</name>
</gene>
<feature type="transmembrane region" description="Helical" evidence="7">
    <location>
        <begin position="84"/>
        <end position="107"/>
    </location>
</feature>
<reference evidence="8" key="2">
    <citation type="submission" date="2022-10" db="EMBL/GenBank/DDBJ databases">
        <authorList>
            <consortium name="ENA_rothamsted_submissions"/>
            <consortium name="culmorum"/>
            <person name="King R."/>
        </authorList>
    </citation>
    <scope>NUCLEOTIDE SEQUENCE</scope>
</reference>
<evidence type="ECO:0000256" key="7">
    <source>
        <dbReference type="RuleBase" id="RU361218"/>
    </source>
</evidence>
<comment type="similarity">
    <text evidence="2 7">Belongs to the tetraspanin (TM4SF) family.</text>
</comment>
<dbReference type="InterPro" id="IPR018499">
    <property type="entry name" value="Tetraspanin/Peripherin"/>
</dbReference>
<evidence type="ECO:0000256" key="6">
    <source>
        <dbReference type="PIRSR" id="PIRSR002419-1"/>
    </source>
</evidence>
<accession>A0A9P0DRV7</accession>
<evidence type="ECO:0000256" key="5">
    <source>
        <dbReference type="ARBA" id="ARBA00023136"/>
    </source>
</evidence>
<keyword evidence="9" id="KW-1185">Reference proteome</keyword>
<feature type="transmembrane region" description="Helical" evidence="7">
    <location>
        <begin position="191"/>
        <end position="218"/>
    </location>
</feature>
<protein>
    <recommendedName>
        <fullName evidence="7">Tetraspanin</fullName>
    </recommendedName>
</protein>
<sequence length="244" mass="28002">MKCDDDIIKCVVFWTNLCLALVGISLLSIGIIYKITLEELSIAIPIEYQGIVFIPVPTLPLGTVLIVIAVLGCYGCLTEKINFIALYTVVLFVIFVLLLTAGIRSFFQLKDEKIFQEKLNLTLNSLFRNYHISYDNKEVVDLIQHRLKCCGFNGITDWNFVPKSCFVTDSTEVFKNPCPHQVFYYLKDCMFVIGTSVIALSVTLVAGFVISFFFFHYLMRKIRIRSMEFVCTNKDHQFDHENEL</sequence>
<dbReference type="OrthoDB" id="6717322at2759"/>
<dbReference type="InterPro" id="IPR000301">
    <property type="entry name" value="Tetraspanin_animals"/>
</dbReference>
<organism evidence="8 9">
    <name type="scientific">Phaedon cochleariae</name>
    <name type="common">Mustard beetle</name>
    <dbReference type="NCBI Taxonomy" id="80249"/>
    <lineage>
        <taxon>Eukaryota</taxon>
        <taxon>Metazoa</taxon>
        <taxon>Ecdysozoa</taxon>
        <taxon>Arthropoda</taxon>
        <taxon>Hexapoda</taxon>
        <taxon>Insecta</taxon>
        <taxon>Pterygota</taxon>
        <taxon>Neoptera</taxon>
        <taxon>Endopterygota</taxon>
        <taxon>Coleoptera</taxon>
        <taxon>Polyphaga</taxon>
        <taxon>Cucujiformia</taxon>
        <taxon>Chrysomeloidea</taxon>
        <taxon>Chrysomelidae</taxon>
        <taxon>Chrysomelinae</taxon>
        <taxon>Chrysomelini</taxon>
        <taxon>Phaedon</taxon>
    </lineage>
</organism>
<evidence type="ECO:0000256" key="4">
    <source>
        <dbReference type="ARBA" id="ARBA00022989"/>
    </source>
</evidence>
<dbReference type="Gene3D" id="1.10.1450.10">
    <property type="entry name" value="Tetraspanin"/>
    <property type="match status" value="1"/>
</dbReference>
<feature type="transmembrane region" description="Helical" evidence="7">
    <location>
        <begin position="53"/>
        <end position="77"/>
    </location>
</feature>
<dbReference type="AlphaFoldDB" id="A0A9P0DRV7"/>